<name>A0A090L2I4_STRRB</name>
<gene>
    <name evidence="2 4 5" type="ORF">SRAE_0000077800</name>
</gene>
<reference evidence="3" key="1">
    <citation type="submission" date="2014-09" db="EMBL/GenBank/DDBJ databases">
        <authorList>
            <person name="Martin A.A."/>
        </authorList>
    </citation>
    <scope>NUCLEOTIDE SEQUENCE</scope>
    <source>
        <strain evidence="3">ED321</strain>
    </source>
</reference>
<evidence type="ECO:0000313" key="3">
    <source>
        <dbReference type="Proteomes" id="UP000035682"/>
    </source>
</evidence>
<dbReference type="AlphaFoldDB" id="A0A090L2I4"/>
<reference evidence="4" key="3">
    <citation type="submission" date="2020-12" db="UniProtKB">
        <authorList>
            <consortium name="WormBaseParasite"/>
        </authorList>
    </citation>
    <scope>IDENTIFICATION</scope>
</reference>
<dbReference type="EMBL" id="LN609446">
    <property type="protein sequence ID" value="CEF61664.1"/>
    <property type="molecule type" value="Genomic_DNA"/>
</dbReference>
<dbReference type="CTD" id="36374033"/>
<accession>A0A7I5TBB5</accession>
<feature type="non-terminal residue" evidence="2">
    <location>
        <position position="1"/>
    </location>
</feature>
<feature type="compositionally biased region" description="Basic and acidic residues" evidence="1">
    <location>
        <begin position="23"/>
        <end position="38"/>
    </location>
</feature>
<dbReference type="RefSeq" id="XP_024500871.1">
    <property type="nucleotide sequence ID" value="XM_024646722.1"/>
</dbReference>
<protein>
    <submittedName>
        <fullName evidence="2 4">Uncharacterized protein</fullName>
    </submittedName>
</protein>
<keyword evidence="3" id="KW-1185">Reference proteome</keyword>
<proteinExistence type="predicted"/>
<sequence length="71" mass="8210">LVNVKELTGKFEKLSQGGEQLTDENRRPTNGRQRDFESQRLFSHSSMDSQKLGSKYNDIKETLTNYMKNGK</sequence>
<dbReference type="WormBase" id="SRAE_0000077800">
    <property type="protein sequence ID" value="SRP11370"/>
    <property type="gene ID" value="WBGene00256537"/>
</dbReference>
<evidence type="ECO:0000256" key="1">
    <source>
        <dbReference type="SAM" id="MobiDB-lite"/>
    </source>
</evidence>
<evidence type="ECO:0000313" key="2">
    <source>
        <dbReference type="EMBL" id="CEF61664.1"/>
    </source>
</evidence>
<dbReference type="GeneID" id="36374033"/>
<organism evidence="2">
    <name type="scientific">Strongyloides ratti</name>
    <name type="common">Parasitic roundworm</name>
    <dbReference type="NCBI Taxonomy" id="34506"/>
    <lineage>
        <taxon>Eukaryota</taxon>
        <taxon>Metazoa</taxon>
        <taxon>Ecdysozoa</taxon>
        <taxon>Nematoda</taxon>
        <taxon>Chromadorea</taxon>
        <taxon>Rhabditida</taxon>
        <taxon>Tylenchina</taxon>
        <taxon>Panagrolaimomorpha</taxon>
        <taxon>Strongyloidoidea</taxon>
        <taxon>Strongyloididae</taxon>
        <taxon>Strongyloides</taxon>
    </lineage>
</organism>
<accession>A0A090L2I4</accession>
<reference evidence="2" key="2">
    <citation type="submission" date="2014-09" db="EMBL/GenBank/DDBJ databases">
        <authorList>
            <person name="Aslett A.Martin."/>
        </authorList>
    </citation>
    <scope>NUCLEOTIDE SEQUENCE</scope>
    <source>
        <strain evidence="2">ED321 Heterogonic</strain>
    </source>
</reference>
<dbReference type="Proteomes" id="UP000035682">
    <property type="component" value="Unplaced"/>
</dbReference>
<evidence type="ECO:0000313" key="5">
    <source>
        <dbReference type="WormBase" id="SRAE_0000077800"/>
    </source>
</evidence>
<evidence type="ECO:0000313" key="4">
    <source>
        <dbReference type="WBParaSite" id="SRAE_0000077800.1"/>
    </source>
</evidence>
<feature type="compositionally biased region" description="Polar residues" evidence="1">
    <location>
        <begin position="40"/>
        <end position="52"/>
    </location>
</feature>
<dbReference type="WBParaSite" id="SRAE_0000077800.1">
    <property type="protein sequence ID" value="SRAE_0000077800.1"/>
    <property type="gene ID" value="WBGene00256537"/>
</dbReference>
<feature type="region of interest" description="Disordered" evidence="1">
    <location>
        <begin position="1"/>
        <end position="54"/>
    </location>
</feature>